<evidence type="ECO:0000259" key="3">
    <source>
        <dbReference type="Pfam" id="PF24535"/>
    </source>
</evidence>
<dbReference type="Proteomes" id="UP000002669">
    <property type="component" value="Unassembled WGS sequence"/>
</dbReference>
<dbReference type="InParanoid" id="E5R3K4"/>
<sequence>MPSQAPSLAAHSLAPSSHYSSYTHNNITEEKQHPMQMETPKFPLAGPGYVILNLVRVMNIISLLVVIAANIILLIKIVLAASFFFFEAVTHVAIFKAYFDRNWPLLGEDSGFVTLGSAMVLLGISTLGELNSPASRQKEIGLPFWKLILGAGVVSIVIGSLNIALSYVFRDSDIGISARHVRARGAVATQDVVSRKDSYRSFKLSHKSSLNTYKSSSTTSRLGSTRQTRHPQPPNGYPVHISSPMDAFSAPPTNASRSPVPMHMPMPMPSSEIAAPDLAHHPAMYSNYI</sequence>
<evidence type="ECO:0000256" key="1">
    <source>
        <dbReference type="SAM" id="MobiDB-lite"/>
    </source>
</evidence>
<keyword evidence="2" id="KW-1133">Transmembrane helix</keyword>
<feature type="domain" description="DUF7598" evidence="3">
    <location>
        <begin position="48"/>
        <end position="168"/>
    </location>
</feature>
<gene>
    <name evidence="4" type="ORF">MGYG_01819</name>
</gene>
<dbReference type="OrthoDB" id="5327148at2759"/>
<feature type="compositionally biased region" description="Low complexity" evidence="1">
    <location>
        <begin position="215"/>
        <end position="226"/>
    </location>
</feature>
<dbReference type="OMA" id="IAFWRIV"/>
<feature type="transmembrane region" description="Helical" evidence="2">
    <location>
        <begin position="144"/>
        <end position="169"/>
    </location>
</feature>
<keyword evidence="2" id="KW-0472">Membrane</keyword>
<dbReference type="STRING" id="535722.E5R3K4"/>
<dbReference type="GeneID" id="10033090"/>
<dbReference type="AlphaFoldDB" id="E5R3K4"/>
<proteinExistence type="predicted"/>
<protein>
    <recommendedName>
        <fullName evidence="3">DUF7598 domain-containing protein</fullName>
    </recommendedName>
</protein>
<dbReference type="Pfam" id="PF24535">
    <property type="entry name" value="DUF7598"/>
    <property type="match status" value="1"/>
</dbReference>
<feature type="transmembrane region" description="Helical" evidence="2">
    <location>
        <begin position="78"/>
        <end position="99"/>
    </location>
</feature>
<feature type="region of interest" description="Disordered" evidence="1">
    <location>
        <begin position="210"/>
        <end position="268"/>
    </location>
</feature>
<dbReference type="EMBL" id="DS989822">
    <property type="protein sequence ID" value="EFQ98803.1"/>
    <property type="molecule type" value="Genomic_DNA"/>
</dbReference>
<dbReference type="eggNOG" id="ENOG502SAQI">
    <property type="taxonomic scope" value="Eukaryota"/>
</dbReference>
<accession>E5R3K4</accession>
<feature type="transmembrane region" description="Helical" evidence="2">
    <location>
        <begin position="49"/>
        <end position="71"/>
    </location>
</feature>
<evidence type="ECO:0000313" key="5">
    <source>
        <dbReference type="Proteomes" id="UP000002669"/>
    </source>
</evidence>
<evidence type="ECO:0000256" key="2">
    <source>
        <dbReference type="SAM" id="Phobius"/>
    </source>
</evidence>
<reference evidence="5" key="1">
    <citation type="journal article" date="2012" name="MBio">
        <title>Comparative genome analysis of Trichophyton rubrum and related dermatophytes reveals candidate genes involved in infection.</title>
        <authorList>
            <person name="Martinez D.A."/>
            <person name="Oliver B.G."/>
            <person name="Graeser Y."/>
            <person name="Goldberg J.M."/>
            <person name="Li W."/>
            <person name="Martinez-Rossi N.M."/>
            <person name="Monod M."/>
            <person name="Shelest E."/>
            <person name="Barton R.C."/>
            <person name="Birch E."/>
            <person name="Brakhage A.A."/>
            <person name="Chen Z."/>
            <person name="Gurr S.J."/>
            <person name="Heiman D."/>
            <person name="Heitman J."/>
            <person name="Kosti I."/>
            <person name="Rossi A."/>
            <person name="Saif S."/>
            <person name="Samalova M."/>
            <person name="Saunders C.W."/>
            <person name="Shea T."/>
            <person name="Summerbell R.C."/>
            <person name="Xu J."/>
            <person name="Young S."/>
            <person name="Zeng Q."/>
            <person name="Birren B.W."/>
            <person name="Cuomo C.A."/>
            <person name="White T.C."/>
        </authorList>
    </citation>
    <scope>NUCLEOTIDE SEQUENCE [LARGE SCALE GENOMIC DNA]</scope>
    <source>
        <strain evidence="5">ATCC MYA-4604 / CBS 118893</strain>
    </source>
</reference>
<dbReference type="RefSeq" id="XP_003177755.1">
    <property type="nucleotide sequence ID" value="XM_003177707.1"/>
</dbReference>
<keyword evidence="2" id="KW-0812">Transmembrane</keyword>
<dbReference type="VEuPathDB" id="FungiDB:MGYG_01819"/>
<name>E5R3K4_ARTGP</name>
<dbReference type="InterPro" id="IPR056019">
    <property type="entry name" value="DUF7598"/>
</dbReference>
<evidence type="ECO:0000313" key="4">
    <source>
        <dbReference type="EMBL" id="EFQ98803.1"/>
    </source>
</evidence>
<keyword evidence="5" id="KW-1185">Reference proteome</keyword>
<dbReference type="HOGENOM" id="CLU_066685_1_0_1"/>
<organism evidence="5">
    <name type="scientific">Arthroderma gypseum (strain ATCC MYA-4604 / CBS 118893)</name>
    <name type="common">Microsporum gypseum</name>
    <dbReference type="NCBI Taxonomy" id="535722"/>
    <lineage>
        <taxon>Eukaryota</taxon>
        <taxon>Fungi</taxon>
        <taxon>Dikarya</taxon>
        <taxon>Ascomycota</taxon>
        <taxon>Pezizomycotina</taxon>
        <taxon>Eurotiomycetes</taxon>
        <taxon>Eurotiomycetidae</taxon>
        <taxon>Onygenales</taxon>
        <taxon>Arthrodermataceae</taxon>
        <taxon>Nannizzia</taxon>
    </lineage>
</organism>